<dbReference type="Pfam" id="PF12697">
    <property type="entry name" value="Abhydrolase_6"/>
    <property type="match status" value="1"/>
</dbReference>
<accession>A0A193FZI7</accession>
<evidence type="ECO:0000313" key="3">
    <source>
        <dbReference type="EMBL" id="ANN73177.1"/>
    </source>
</evidence>
<dbReference type="PANTHER" id="PTHR43798:SF31">
    <property type="entry name" value="AB HYDROLASE SUPERFAMILY PROTEIN YCLE"/>
    <property type="match status" value="1"/>
</dbReference>
<protein>
    <recommendedName>
        <fullName evidence="2">AB hydrolase-1 domain-containing protein</fullName>
    </recommendedName>
</protein>
<feature type="domain" description="AB hydrolase-1" evidence="2">
    <location>
        <begin position="41"/>
        <end position="277"/>
    </location>
</feature>
<evidence type="ECO:0000259" key="2">
    <source>
        <dbReference type="Pfam" id="PF12697"/>
    </source>
</evidence>
<sequence length="288" mass="31542">MDTNEREQAWTVPDVAPLMVTGAGGVRVAAYEWGNPDGREIFLVHGVAQCHLCFAPQIDSELAREFRIVAVDLRGHGAADKPLDVAAYRHRSAWADDIAAVLKAKGLRRPVAVGWSMGGRVLRQYLMRYGDGALAGVNFVGSRVIEDARAAGPSTPPTEPARDLTLAQEVAHTMAFLDACYHKRPARSLYESALCYNAIVPMPVRRAAAGWHTDPAETVAALRKVRVPVLITQGLADTIVLPQAARMIADAIPHARISWYEECGHSPFQEYPQRFNRELAEFARAIPA</sequence>
<dbReference type="InterPro" id="IPR029058">
    <property type="entry name" value="AB_hydrolase_fold"/>
</dbReference>
<dbReference type="STRING" id="463025.BAU08_19120"/>
<dbReference type="GO" id="GO:0016787">
    <property type="term" value="F:hydrolase activity"/>
    <property type="evidence" value="ECO:0007669"/>
    <property type="project" value="UniProtKB-KW"/>
</dbReference>
<dbReference type="PRINTS" id="PR00412">
    <property type="entry name" value="EPOXHYDRLASE"/>
</dbReference>
<evidence type="ECO:0000256" key="1">
    <source>
        <dbReference type="ARBA" id="ARBA00022801"/>
    </source>
</evidence>
<reference evidence="3 4" key="1">
    <citation type="submission" date="2016-06" db="EMBL/GenBank/DDBJ databases">
        <title>Complete genome sequences of Bordetella bronchialis and Bordetella flabilis.</title>
        <authorList>
            <person name="LiPuma J.J."/>
            <person name="Spilker T."/>
        </authorList>
    </citation>
    <scope>NUCLEOTIDE SEQUENCE [LARGE SCALE GENOMIC DNA]</scope>
    <source>
        <strain evidence="3 4">AU17976</strain>
    </source>
</reference>
<gene>
    <name evidence="3" type="ORF">BAU08_19120</name>
</gene>
<organism evidence="3 4">
    <name type="scientific">Bordetella bronchialis</name>
    <dbReference type="NCBI Taxonomy" id="463025"/>
    <lineage>
        <taxon>Bacteria</taxon>
        <taxon>Pseudomonadati</taxon>
        <taxon>Pseudomonadota</taxon>
        <taxon>Betaproteobacteria</taxon>
        <taxon>Burkholderiales</taxon>
        <taxon>Alcaligenaceae</taxon>
        <taxon>Bordetella</taxon>
    </lineage>
</organism>
<dbReference type="PANTHER" id="PTHR43798">
    <property type="entry name" value="MONOACYLGLYCEROL LIPASE"/>
    <property type="match status" value="1"/>
</dbReference>
<dbReference type="InterPro" id="IPR000639">
    <property type="entry name" value="Epox_hydrolase-like"/>
</dbReference>
<keyword evidence="1" id="KW-0378">Hydrolase</keyword>
<dbReference type="GO" id="GO:0016020">
    <property type="term" value="C:membrane"/>
    <property type="evidence" value="ECO:0007669"/>
    <property type="project" value="TreeGrafter"/>
</dbReference>
<dbReference type="AlphaFoldDB" id="A0A193FZI7"/>
<dbReference type="EMBL" id="CP016171">
    <property type="protein sequence ID" value="ANN73177.1"/>
    <property type="molecule type" value="Genomic_DNA"/>
</dbReference>
<evidence type="ECO:0000313" key="4">
    <source>
        <dbReference type="Proteomes" id="UP000092213"/>
    </source>
</evidence>
<dbReference type="PRINTS" id="PR00111">
    <property type="entry name" value="ABHYDROLASE"/>
</dbReference>
<name>A0A193FZI7_9BORD</name>
<dbReference type="Proteomes" id="UP000092213">
    <property type="component" value="Chromosome"/>
</dbReference>
<proteinExistence type="predicted"/>
<dbReference type="SUPFAM" id="SSF53474">
    <property type="entry name" value="alpha/beta-Hydrolases"/>
    <property type="match status" value="1"/>
</dbReference>
<dbReference type="InterPro" id="IPR000073">
    <property type="entry name" value="AB_hydrolase_1"/>
</dbReference>
<dbReference type="Gene3D" id="3.40.50.1820">
    <property type="entry name" value="alpha/beta hydrolase"/>
    <property type="match status" value="1"/>
</dbReference>
<dbReference type="InterPro" id="IPR050266">
    <property type="entry name" value="AB_hydrolase_sf"/>
</dbReference>
<dbReference type="RefSeq" id="WP_066671022.1">
    <property type="nucleotide sequence ID" value="NZ_CP016171.1"/>
</dbReference>